<feature type="compositionally biased region" description="Polar residues" evidence="1">
    <location>
        <begin position="41"/>
        <end position="75"/>
    </location>
</feature>
<dbReference type="Proteomes" id="UP001153636">
    <property type="component" value="Chromosome 2"/>
</dbReference>
<reference evidence="2" key="1">
    <citation type="submission" date="2022-01" db="EMBL/GenBank/DDBJ databases">
        <authorList>
            <person name="King R."/>
        </authorList>
    </citation>
    <scope>NUCLEOTIDE SEQUENCE</scope>
</reference>
<dbReference type="AlphaFoldDB" id="A0A9P0CWE2"/>
<evidence type="ECO:0000313" key="2">
    <source>
        <dbReference type="EMBL" id="CAH1107080.1"/>
    </source>
</evidence>
<protein>
    <submittedName>
        <fullName evidence="2">Uncharacterized protein</fullName>
    </submittedName>
</protein>
<feature type="compositionally biased region" description="Basic and acidic residues" evidence="1">
    <location>
        <begin position="1"/>
        <end position="12"/>
    </location>
</feature>
<evidence type="ECO:0000313" key="3">
    <source>
        <dbReference type="Proteomes" id="UP001153636"/>
    </source>
</evidence>
<accession>A0A9P0CWE2</accession>
<keyword evidence="3" id="KW-1185">Reference proteome</keyword>
<dbReference type="InterPro" id="IPR012337">
    <property type="entry name" value="RNaseH-like_sf"/>
</dbReference>
<feature type="compositionally biased region" description="Basic and acidic residues" evidence="1">
    <location>
        <begin position="19"/>
        <end position="30"/>
    </location>
</feature>
<dbReference type="SUPFAM" id="SSF53098">
    <property type="entry name" value="Ribonuclease H-like"/>
    <property type="match status" value="1"/>
</dbReference>
<gene>
    <name evidence="2" type="ORF">PSYICH_LOCUS7810</name>
</gene>
<proteinExistence type="predicted"/>
<dbReference type="EMBL" id="OV651814">
    <property type="protein sequence ID" value="CAH1107080.1"/>
    <property type="molecule type" value="Genomic_DNA"/>
</dbReference>
<dbReference type="OrthoDB" id="6730712at2759"/>
<feature type="compositionally biased region" description="Polar residues" evidence="1">
    <location>
        <begin position="83"/>
        <end position="97"/>
    </location>
</feature>
<dbReference type="PANTHER" id="PTHR45749:SF21">
    <property type="entry name" value="DUF4371 DOMAIN-CONTAINING PROTEIN"/>
    <property type="match status" value="1"/>
</dbReference>
<name>A0A9P0CWE2_9CUCU</name>
<organism evidence="2 3">
    <name type="scientific">Psylliodes chrysocephalus</name>
    <dbReference type="NCBI Taxonomy" id="3402493"/>
    <lineage>
        <taxon>Eukaryota</taxon>
        <taxon>Metazoa</taxon>
        <taxon>Ecdysozoa</taxon>
        <taxon>Arthropoda</taxon>
        <taxon>Hexapoda</taxon>
        <taxon>Insecta</taxon>
        <taxon>Pterygota</taxon>
        <taxon>Neoptera</taxon>
        <taxon>Endopterygota</taxon>
        <taxon>Coleoptera</taxon>
        <taxon>Polyphaga</taxon>
        <taxon>Cucujiformia</taxon>
        <taxon>Chrysomeloidea</taxon>
        <taxon>Chrysomelidae</taxon>
        <taxon>Galerucinae</taxon>
        <taxon>Alticini</taxon>
        <taxon>Psylliodes</taxon>
    </lineage>
</organism>
<sequence length="1018" mass="117043">MKKQKGGAEKERERKRKFLERSAESCHKISDLFGGKRNKLNDNNSTSSNQFVSENSDIPNDNNTTSSNQCVSENSDIPHDNNDIINSEIGSDKATTNHNKDSDVSSETSDTCGENVEIHLSSSDKQIIIENIDFFFTRPSNRELDLFLKGHPRQPLISSCNNDLIYNKKTGGKRNWLSYNESKQMFYCWICLGLCKDDQLPSLATGISIKISVKHIYTRLEEHEMNRTHINSSEAYLLHKNKGDIHSLLFSSAAAEHRMKIENNRQIIIRIIETIKMIGKRGLSYRGGSENEAAYTLLNDNIDHGNFLEIILLIAKFDPILHNHIQKVAEQSKKNRLRNLNRRSLHPIQPSTPTNGNFQESEECGQRRGRGAFISLLSKTTVNEILSGISNLIKKKISDDVKRAEIFSIQIDTTQDINVVDQCSVIIRFVTDRVVHERLIRLINCNSSKGKDMYEMIAQCLKDLDLDIRRCVGNSTDGASNMQGQYKGFTTWLSKDSPGQIHVWCYAHVLNLVVADVTNQTIPAVSLFGLINKTAVFVRESYLRMNVWKNALDTDSNSRFINIIGETRWWAKEKALTKIFDTKNGFFVILCETLHTMTLSNNFNAEVKFKAKCFLDGFLKYETIIMSVIFKKIFFHISPLSKYLQTSGMDLLQSYRMVEETLQALKNMSRDFESIIQETDKFINMVNISFLDKNFPGEIQTEFPLQRTIRKTKFHDETCGDNNSSSPIDDFKIKVFFVTMDQVINSIESRFVKHKQLYTDFECFHPSSFESLSKLPEHALKNVTAKLQIFFPSIDHDNLKTQLIDLASKWHRLSKSLPDEFTGAEIHQTNDIEGDGLKNKCNTCRNCILCCYRLLLKYNLYAEVYPDLEIAYKWEIWFGNMFEKLQKVQGLPILRKTYKRLLMMCGIGIKLLEGLEEKVVMKVTTLYVKAKTLNFSDSDEEINLSILHPEDILHAGDFAVVKVFGKDDLSFRMYIGRIQNTDAEGYEVKFLKRHGQTMKFQETEKESYVQRTEIVRKL</sequence>
<feature type="region of interest" description="Disordered" evidence="1">
    <location>
        <begin position="1"/>
        <end position="111"/>
    </location>
</feature>
<evidence type="ECO:0000256" key="1">
    <source>
        <dbReference type="SAM" id="MobiDB-lite"/>
    </source>
</evidence>
<dbReference type="PANTHER" id="PTHR45749">
    <property type="match status" value="1"/>
</dbReference>